<sequence length="255" mass="29206">MLSLEMGGEVCNLLVDWSIALTSLLYSHCVGMFIAQGYCHKDELRIHPLLATSFVAYYFLFMLVAFFAVVAFLVRALIPGVELEPQFDEPHYATSVQDFWGKRWNLMVSDILRAAVYRPARVVFSRLVPERWVSVPSVFVTFLVSGIMHEMIFYYLGQVKPTWEVTWFFVINGVMVGIEIVMKKSIDLKKFERSPIACTALTWVFLSIPGLWLLFPPFVRLDPCVRVCKEAMAFVRLVKHGHLINPNELACPISM</sequence>
<gene>
    <name evidence="1" type="ORF">L6452_04255</name>
</gene>
<organism evidence="1 2">
    <name type="scientific">Arctium lappa</name>
    <name type="common">Greater burdock</name>
    <name type="synonym">Lappa major</name>
    <dbReference type="NCBI Taxonomy" id="4217"/>
    <lineage>
        <taxon>Eukaryota</taxon>
        <taxon>Viridiplantae</taxon>
        <taxon>Streptophyta</taxon>
        <taxon>Embryophyta</taxon>
        <taxon>Tracheophyta</taxon>
        <taxon>Spermatophyta</taxon>
        <taxon>Magnoliopsida</taxon>
        <taxon>eudicotyledons</taxon>
        <taxon>Gunneridae</taxon>
        <taxon>Pentapetalae</taxon>
        <taxon>asterids</taxon>
        <taxon>campanulids</taxon>
        <taxon>Asterales</taxon>
        <taxon>Asteraceae</taxon>
        <taxon>Carduoideae</taxon>
        <taxon>Cardueae</taxon>
        <taxon>Arctiinae</taxon>
        <taxon>Arctium</taxon>
    </lineage>
</organism>
<reference evidence="2" key="1">
    <citation type="journal article" date="2022" name="Mol. Ecol. Resour.">
        <title>The genomes of chicory, endive, great burdock and yacon provide insights into Asteraceae palaeo-polyploidization history and plant inulin production.</title>
        <authorList>
            <person name="Fan W."/>
            <person name="Wang S."/>
            <person name="Wang H."/>
            <person name="Wang A."/>
            <person name="Jiang F."/>
            <person name="Liu H."/>
            <person name="Zhao H."/>
            <person name="Xu D."/>
            <person name="Zhang Y."/>
        </authorList>
    </citation>
    <scope>NUCLEOTIDE SEQUENCE [LARGE SCALE GENOMIC DNA]</scope>
    <source>
        <strain evidence="2">cv. Niubang</strain>
    </source>
</reference>
<protein>
    <submittedName>
        <fullName evidence="1">Uncharacterized protein</fullName>
    </submittedName>
</protein>
<reference evidence="1 2" key="2">
    <citation type="journal article" date="2022" name="Mol. Ecol. Resour.">
        <title>The genomes of chicory, endive, great burdock and yacon provide insights into Asteraceae paleo-polyploidization history and plant inulin production.</title>
        <authorList>
            <person name="Fan W."/>
            <person name="Wang S."/>
            <person name="Wang H."/>
            <person name="Wang A."/>
            <person name="Jiang F."/>
            <person name="Liu H."/>
            <person name="Zhao H."/>
            <person name="Xu D."/>
            <person name="Zhang Y."/>
        </authorList>
    </citation>
    <scope>NUCLEOTIDE SEQUENCE [LARGE SCALE GENOMIC DNA]</scope>
    <source>
        <strain evidence="2">cv. Niubang</strain>
    </source>
</reference>
<keyword evidence="2" id="KW-1185">Reference proteome</keyword>
<evidence type="ECO:0000313" key="2">
    <source>
        <dbReference type="Proteomes" id="UP001055879"/>
    </source>
</evidence>
<dbReference type="Proteomes" id="UP001055879">
    <property type="component" value="Linkage Group LG01"/>
</dbReference>
<accession>A0ACB9FPF5</accession>
<proteinExistence type="predicted"/>
<comment type="caution">
    <text evidence="1">The sequence shown here is derived from an EMBL/GenBank/DDBJ whole genome shotgun (WGS) entry which is preliminary data.</text>
</comment>
<evidence type="ECO:0000313" key="1">
    <source>
        <dbReference type="EMBL" id="KAI3773057.1"/>
    </source>
</evidence>
<dbReference type="EMBL" id="CM042047">
    <property type="protein sequence ID" value="KAI3773057.1"/>
    <property type="molecule type" value="Genomic_DNA"/>
</dbReference>
<name>A0ACB9FPF5_ARCLA</name>